<dbReference type="EMBL" id="KZ664847">
    <property type="protein sequence ID" value="PPS02854.1"/>
    <property type="molecule type" value="Genomic_DNA"/>
</dbReference>
<organism evidence="1 2">
    <name type="scientific">Gossypium barbadense</name>
    <name type="common">Sea Island cotton</name>
    <name type="synonym">Hibiscus barbadensis</name>
    <dbReference type="NCBI Taxonomy" id="3634"/>
    <lineage>
        <taxon>Eukaryota</taxon>
        <taxon>Viridiplantae</taxon>
        <taxon>Streptophyta</taxon>
        <taxon>Embryophyta</taxon>
        <taxon>Tracheophyta</taxon>
        <taxon>Spermatophyta</taxon>
        <taxon>Magnoliopsida</taxon>
        <taxon>eudicotyledons</taxon>
        <taxon>Gunneridae</taxon>
        <taxon>Pentapetalae</taxon>
        <taxon>rosids</taxon>
        <taxon>malvids</taxon>
        <taxon>Malvales</taxon>
        <taxon>Malvaceae</taxon>
        <taxon>Malvoideae</taxon>
        <taxon>Gossypium</taxon>
    </lineage>
</organism>
<dbReference type="AlphaFoldDB" id="A0A2P5XHT3"/>
<dbReference type="Proteomes" id="UP000239757">
    <property type="component" value="Unassembled WGS sequence"/>
</dbReference>
<accession>A0A2P5XHT3</accession>
<proteinExistence type="predicted"/>
<reference evidence="1 2" key="1">
    <citation type="submission" date="2015-01" db="EMBL/GenBank/DDBJ databases">
        <title>Genome of allotetraploid Gossypium barbadense reveals genomic plasticity and fiber elongation in cotton evolution.</title>
        <authorList>
            <person name="Chen X."/>
            <person name="Liu X."/>
            <person name="Zhao B."/>
            <person name="Zheng H."/>
            <person name="Hu Y."/>
            <person name="Lu G."/>
            <person name="Yang C."/>
            <person name="Chen J."/>
            <person name="Shan C."/>
            <person name="Zhang L."/>
            <person name="Zhou Y."/>
            <person name="Wang L."/>
            <person name="Guo W."/>
            <person name="Bai Y."/>
            <person name="Ruan J."/>
            <person name="Shangguan X."/>
            <person name="Mao Y."/>
            <person name="Jiang J."/>
            <person name="Zhu Y."/>
            <person name="Lei J."/>
            <person name="Kang H."/>
            <person name="Chen S."/>
            <person name="He X."/>
            <person name="Wang R."/>
            <person name="Wang Y."/>
            <person name="Chen J."/>
            <person name="Wang L."/>
            <person name="Yu S."/>
            <person name="Wang B."/>
            <person name="Wei J."/>
            <person name="Song S."/>
            <person name="Lu X."/>
            <person name="Gao Z."/>
            <person name="Gu W."/>
            <person name="Deng X."/>
            <person name="Ma D."/>
            <person name="Wang S."/>
            <person name="Liang W."/>
            <person name="Fang L."/>
            <person name="Cai C."/>
            <person name="Zhu X."/>
            <person name="Zhou B."/>
            <person name="Zhang Y."/>
            <person name="Chen Z."/>
            <person name="Xu S."/>
            <person name="Zhu R."/>
            <person name="Wang S."/>
            <person name="Zhang T."/>
            <person name="Zhao G."/>
        </authorList>
    </citation>
    <scope>NUCLEOTIDE SEQUENCE [LARGE SCALE GENOMIC DNA]</scope>
    <source>
        <strain evidence="2">cv. Xinhai21</strain>
        <tissue evidence="1">Leaf</tissue>
    </source>
</reference>
<dbReference type="OrthoDB" id="1685790at2759"/>
<protein>
    <submittedName>
        <fullName evidence="1">Uncharacterized protein</fullName>
    </submittedName>
</protein>
<evidence type="ECO:0000313" key="1">
    <source>
        <dbReference type="EMBL" id="PPS02854.1"/>
    </source>
</evidence>
<name>A0A2P5XHT3_GOSBA</name>
<evidence type="ECO:0000313" key="2">
    <source>
        <dbReference type="Proteomes" id="UP000239757"/>
    </source>
</evidence>
<sequence length="197" mass="21594">MSSSCGKKTVVPISKKRKGAVSSSGPTAEIGHSFLKFPLGPQEELFQTLRARPLGIVEPTYLEFTLELCSTFHLQAVMTNFDYPGMIQFCLGGLVRQLSVPEFGIALGLSTEEFIHDNELDTLHRYIHYSPSKCWRDLVPASATYDLSHSKASALPPSVSDVAPTLLSHHPSIVQICQQFHLSSPTPPRDPSGDDDV</sequence>
<gene>
    <name evidence="1" type="ORF">GOBAR_AA17808</name>
</gene>